<evidence type="ECO:0000256" key="2">
    <source>
        <dbReference type="ARBA" id="ARBA00022448"/>
    </source>
</evidence>
<keyword evidence="3 6" id="KW-0812">Transmembrane</keyword>
<feature type="transmembrane region" description="Helical" evidence="6">
    <location>
        <begin position="122"/>
        <end position="143"/>
    </location>
</feature>
<evidence type="ECO:0000313" key="9">
    <source>
        <dbReference type="Proteomes" id="UP001524547"/>
    </source>
</evidence>
<dbReference type="Proteomes" id="UP001524547">
    <property type="component" value="Unassembled WGS sequence"/>
</dbReference>
<evidence type="ECO:0000313" key="8">
    <source>
        <dbReference type="EMBL" id="MCQ8240392.1"/>
    </source>
</evidence>
<comment type="caution">
    <text evidence="8">The sequence shown here is derived from an EMBL/GenBank/DDBJ whole genome shotgun (WGS) entry which is preliminary data.</text>
</comment>
<dbReference type="CDD" id="cd17319">
    <property type="entry name" value="MFS_ExuT_GudP_like"/>
    <property type="match status" value="1"/>
</dbReference>
<feature type="transmembrane region" description="Helical" evidence="6">
    <location>
        <begin position="189"/>
        <end position="211"/>
    </location>
</feature>
<feature type="transmembrane region" description="Helical" evidence="6">
    <location>
        <begin position="97"/>
        <end position="116"/>
    </location>
</feature>
<name>A0ABT1VVM2_9PROT</name>
<feature type="transmembrane region" description="Helical" evidence="6">
    <location>
        <begin position="290"/>
        <end position="312"/>
    </location>
</feature>
<feature type="transmembrane region" description="Helical" evidence="6">
    <location>
        <begin position="349"/>
        <end position="367"/>
    </location>
</feature>
<evidence type="ECO:0000256" key="1">
    <source>
        <dbReference type="ARBA" id="ARBA00004141"/>
    </source>
</evidence>
<dbReference type="EMBL" id="JAMZEJ010000003">
    <property type="protein sequence ID" value="MCQ8240392.1"/>
    <property type="molecule type" value="Genomic_DNA"/>
</dbReference>
<comment type="subcellular location">
    <subcellularLocation>
        <location evidence="1">Membrane</location>
        <topology evidence="1">Multi-pass membrane protein</topology>
    </subcellularLocation>
</comment>
<keyword evidence="9" id="KW-1185">Reference proteome</keyword>
<keyword evidence="5 6" id="KW-0472">Membrane</keyword>
<evidence type="ECO:0000256" key="4">
    <source>
        <dbReference type="ARBA" id="ARBA00022989"/>
    </source>
</evidence>
<dbReference type="InterPro" id="IPR020846">
    <property type="entry name" value="MFS_dom"/>
</dbReference>
<feature type="transmembrane region" description="Helical" evidence="6">
    <location>
        <begin position="62"/>
        <end position="81"/>
    </location>
</feature>
<dbReference type="Gene3D" id="1.20.1250.20">
    <property type="entry name" value="MFS general substrate transporter like domains"/>
    <property type="match status" value="2"/>
</dbReference>
<dbReference type="SUPFAM" id="SSF103473">
    <property type="entry name" value="MFS general substrate transporter"/>
    <property type="match status" value="1"/>
</dbReference>
<evidence type="ECO:0000256" key="5">
    <source>
        <dbReference type="ARBA" id="ARBA00023136"/>
    </source>
</evidence>
<feature type="domain" description="Major facilitator superfamily (MFS) profile" evidence="7">
    <location>
        <begin position="31"/>
        <end position="437"/>
    </location>
</feature>
<feature type="transmembrane region" description="Helical" evidence="6">
    <location>
        <begin position="21"/>
        <end position="42"/>
    </location>
</feature>
<feature type="transmembrane region" description="Helical" evidence="6">
    <location>
        <begin position="257"/>
        <end position="278"/>
    </location>
</feature>
<dbReference type="PANTHER" id="PTHR43791">
    <property type="entry name" value="PERMEASE-RELATED"/>
    <property type="match status" value="1"/>
</dbReference>
<evidence type="ECO:0000256" key="3">
    <source>
        <dbReference type="ARBA" id="ARBA00022692"/>
    </source>
</evidence>
<evidence type="ECO:0000259" key="7">
    <source>
        <dbReference type="PROSITE" id="PS50850"/>
    </source>
</evidence>
<dbReference type="InterPro" id="IPR036259">
    <property type="entry name" value="MFS_trans_sf"/>
</dbReference>
<organism evidence="8 9">
    <name type="scientific">Rhizosaccharibacter radicis</name>
    <dbReference type="NCBI Taxonomy" id="2782605"/>
    <lineage>
        <taxon>Bacteria</taxon>
        <taxon>Pseudomonadati</taxon>
        <taxon>Pseudomonadota</taxon>
        <taxon>Alphaproteobacteria</taxon>
        <taxon>Acetobacterales</taxon>
        <taxon>Acetobacteraceae</taxon>
        <taxon>Rhizosaccharibacter</taxon>
    </lineage>
</organism>
<gene>
    <name evidence="8" type="ORF">NFI88_05985</name>
</gene>
<evidence type="ECO:0000256" key="6">
    <source>
        <dbReference type="SAM" id="Phobius"/>
    </source>
</evidence>
<reference evidence="8 9" key="1">
    <citation type="submission" date="2022-06" db="EMBL/GenBank/DDBJ databases">
        <title>Rhizosaccharibacter gen. nov. sp. nov. KSS12, endophytic bacteria isolated from sugarcane.</title>
        <authorList>
            <person name="Pitiwittayakul N."/>
        </authorList>
    </citation>
    <scope>NUCLEOTIDE SEQUENCE [LARGE SCALE GENOMIC DNA]</scope>
    <source>
        <strain evidence="8 9">KSS12</strain>
    </source>
</reference>
<proteinExistence type="predicted"/>
<keyword evidence="2" id="KW-0813">Transport</keyword>
<sequence length="453" mass="47207">MSAILTTAGNEGPGADTAARAGAVAVATRRLMPFLILMYMIAFLDRSNVGLAKQGLQADAGVGDAMFALGAGIFFVGYAIFEVPSNLVMHRFGTRVWMARIMVTWGIVSACTMFVTGGTSFLVIRLLLGLAEAGFFPGIILFLTHWFPARERARVLGLFYFGYPLALTIGNPLSGALLTLDGLGGLRGWQWMFLVEGLLAVVVGLLTLRILPERPAEVGWLAPEQKRALGEALEAEAAAKAGAGHVGLGASFRSPRLMHLVALYFLMQIGSYGVVFYLPQQVSDLMGVKIGLAVGVVSALPWLCAVAVTAFWPALAQRLHRPRLFLIICLLATAAGLAISAVAPATAAVAALCLAASGIISVQAIFWSFPTARFGGVAAAGAIALINAIGNLGGFVAPNIRSWADRSWHSPAAGLYAISLATIVAVALALFLPARGFGAAAAPASGSEGASRV</sequence>
<dbReference type="Pfam" id="PF07690">
    <property type="entry name" value="MFS_1"/>
    <property type="match status" value="1"/>
</dbReference>
<feature type="transmembrane region" description="Helical" evidence="6">
    <location>
        <begin position="155"/>
        <end position="177"/>
    </location>
</feature>
<feature type="transmembrane region" description="Helical" evidence="6">
    <location>
        <begin position="413"/>
        <end position="432"/>
    </location>
</feature>
<feature type="transmembrane region" description="Helical" evidence="6">
    <location>
        <begin position="374"/>
        <end position="393"/>
    </location>
</feature>
<dbReference type="PANTHER" id="PTHR43791:SF30">
    <property type="entry name" value="INNER MEMBRANE TRANSPORT PROTEIN RHMT"/>
    <property type="match status" value="1"/>
</dbReference>
<dbReference type="PROSITE" id="PS50850">
    <property type="entry name" value="MFS"/>
    <property type="match status" value="1"/>
</dbReference>
<dbReference type="InterPro" id="IPR011701">
    <property type="entry name" value="MFS"/>
</dbReference>
<protein>
    <submittedName>
        <fullName evidence="8">MFS transporter</fullName>
    </submittedName>
</protein>
<accession>A0ABT1VVM2</accession>
<dbReference type="RefSeq" id="WP_422919118.1">
    <property type="nucleotide sequence ID" value="NZ_JAMZEJ010000003.1"/>
</dbReference>
<keyword evidence="4 6" id="KW-1133">Transmembrane helix</keyword>
<feature type="transmembrane region" description="Helical" evidence="6">
    <location>
        <begin position="324"/>
        <end position="343"/>
    </location>
</feature>